<dbReference type="GO" id="GO:0007156">
    <property type="term" value="P:homophilic cell adhesion via plasma membrane adhesion molecules"/>
    <property type="evidence" value="ECO:0007669"/>
    <property type="project" value="TreeGrafter"/>
</dbReference>
<dbReference type="InterPro" id="IPR007110">
    <property type="entry name" value="Ig-like_dom"/>
</dbReference>
<dbReference type="GO" id="GO:0050808">
    <property type="term" value="P:synapse organization"/>
    <property type="evidence" value="ECO:0007669"/>
    <property type="project" value="TreeGrafter"/>
</dbReference>
<dbReference type="Proteomes" id="UP000230423">
    <property type="component" value="Unassembled WGS sequence"/>
</dbReference>
<dbReference type="Pfam" id="PF07679">
    <property type="entry name" value="I-set"/>
    <property type="match status" value="2"/>
</dbReference>
<dbReference type="PROSITE" id="PS50835">
    <property type="entry name" value="IG_LIKE"/>
    <property type="match status" value="1"/>
</dbReference>
<feature type="non-terminal residue" evidence="5">
    <location>
        <position position="1"/>
    </location>
</feature>
<dbReference type="SUPFAM" id="SSF48726">
    <property type="entry name" value="Immunoglobulin"/>
    <property type="match status" value="2"/>
</dbReference>
<dbReference type="GO" id="GO:0008046">
    <property type="term" value="F:axon guidance receptor activity"/>
    <property type="evidence" value="ECO:0007669"/>
    <property type="project" value="TreeGrafter"/>
</dbReference>
<gene>
    <name evidence="5" type="ORF">TELCIR_22344</name>
</gene>
<dbReference type="GO" id="GO:0030424">
    <property type="term" value="C:axon"/>
    <property type="evidence" value="ECO:0007669"/>
    <property type="project" value="TreeGrafter"/>
</dbReference>
<keyword evidence="3" id="KW-0393">Immunoglobulin domain</keyword>
<keyword evidence="1" id="KW-0732">Signal</keyword>
<protein>
    <submittedName>
        <fullName evidence="5">Immunoglobulin I-set domain protein</fullName>
    </submittedName>
</protein>
<sequence>NITVSDDGATHTIEINEITPEQAGEISCQASNSSGTKKQNVQLNVKRVGDAPTFSKNLEDRLVTEGEVTIMEAKLNEVKPKPTVTWYRDGKEFASDDHFVLSRADDGTLQLKILTTAMEDKCRITIKAENYFGTA</sequence>
<dbReference type="InterPro" id="IPR036179">
    <property type="entry name" value="Ig-like_dom_sf"/>
</dbReference>
<evidence type="ECO:0000256" key="2">
    <source>
        <dbReference type="ARBA" id="ARBA00023157"/>
    </source>
</evidence>
<dbReference type="PANTHER" id="PTHR45080:SF8">
    <property type="entry name" value="IG-LIKE DOMAIN-CONTAINING PROTEIN"/>
    <property type="match status" value="1"/>
</dbReference>
<dbReference type="GO" id="GO:0043025">
    <property type="term" value="C:neuronal cell body"/>
    <property type="evidence" value="ECO:0007669"/>
    <property type="project" value="TreeGrafter"/>
</dbReference>
<proteinExistence type="predicted"/>
<dbReference type="InterPro" id="IPR050958">
    <property type="entry name" value="Cell_Adh-Cytoskel_Orgn"/>
</dbReference>
<evidence type="ECO:0000256" key="1">
    <source>
        <dbReference type="ARBA" id="ARBA00022729"/>
    </source>
</evidence>
<dbReference type="EMBL" id="KZ379594">
    <property type="protein sequence ID" value="PIO56257.1"/>
    <property type="molecule type" value="Genomic_DNA"/>
</dbReference>
<keyword evidence="2" id="KW-1015">Disulfide bond</keyword>
<reference evidence="5 6" key="1">
    <citation type="submission" date="2015-09" db="EMBL/GenBank/DDBJ databases">
        <title>Draft genome of the parasitic nematode Teladorsagia circumcincta isolate WARC Sus (inbred).</title>
        <authorList>
            <person name="Mitreva M."/>
        </authorList>
    </citation>
    <scope>NUCLEOTIDE SEQUENCE [LARGE SCALE GENOMIC DNA]</scope>
    <source>
        <strain evidence="5 6">S</strain>
    </source>
</reference>
<feature type="non-terminal residue" evidence="5">
    <location>
        <position position="135"/>
    </location>
</feature>
<keyword evidence="6" id="KW-1185">Reference proteome</keyword>
<accession>A0A2G9TE67</accession>
<dbReference type="InterPro" id="IPR013098">
    <property type="entry name" value="Ig_I-set"/>
</dbReference>
<name>A0A2G9TE67_TELCI</name>
<feature type="domain" description="Ig-like" evidence="4">
    <location>
        <begin position="52"/>
        <end position="135"/>
    </location>
</feature>
<dbReference type="GO" id="GO:0005886">
    <property type="term" value="C:plasma membrane"/>
    <property type="evidence" value="ECO:0007669"/>
    <property type="project" value="TreeGrafter"/>
</dbReference>
<dbReference type="Gene3D" id="2.60.40.10">
    <property type="entry name" value="Immunoglobulins"/>
    <property type="match status" value="2"/>
</dbReference>
<evidence type="ECO:0000313" key="6">
    <source>
        <dbReference type="Proteomes" id="UP000230423"/>
    </source>
</evidence>
<dbReference type="InterPro" id="IPR013783">
    <property type="entry name" value="Ig-like_fold"/>
</dbReference>
<dbReference type="OrthoDB" id="5969272at2759"/>
<dbReference type="PANTHER" id="PTHR45080">
    <property type="entry name" value="CONTACTIN 5"/>
    <property type="match status" value="1"/>
</dbReference>
<organism evidence="5 6">
    <name type="scientific">Teladorsagia circumcincta</name>
    <name type="common">Brown stomach worm</name>
    <name type="synonym">Ostertagia circumcincta</name>
    <dbReference type="NCBI Taxonomy" id="45464"/>
    <lineage>
        <taxon>Eukaryota</taxon>
        <taxon>Metazoa</taxon>
        <taxon>Ecdysozoa</taxon>
        <taxon>Nematoda</taxon>
        <taxon>Chromadorea</taxon>
        <taxon>Rhabditida</taxon>
        <taxon>Rhabditina</taxon>
        <taxon>Rhabditomorpha</taxon>
        <taxon>Strongyloidea</taxon>
        <taxon>Trichostrongylidae</taxon>
        <taxon>Teladorsagia</taxon>
    </lineage>
</organism>
<evidence type="ECO:0000259" key="4">
    <source>
        <dbReference type="PROSITE" id="PS50835"/>
    </source>
</evidence>
<evidence type="ECO:0000256" key="3">
    <source>
        <dbReference type="ARBA" id="ARBA00023319"/>
    </source>
</evidence>
<dbReference type="AlphaFoldDB" id="A0A2G9TE67"/>
<evidence type="ECO:0000313" key="5">
    <source>
        <dbReference type="EMBL" id="PIO56257.1"/>
    </source>
</evidence>